<feature type="compositionally biased region" description="Basic and acidic residues" evidence="1">
    <location>
        <begin position="35"/>
        <end position="48"/>
    </location>
</feature>
<organism evidence="2 3">
    <name type="scientific">Candida glabrata</name>
    <name type="common">Yeast</name>
    <name type="synonym">Torulopsis glabrata</name>
    <dbReference type="NCBI Taxonomy" id="5478"/>
    <lineage>
        <taxon>Eukaryota</taxon>
        <taxon>Fungi</taxon>
        <taxon>Dikarya</taxon>
        <taxon>Ascomycota</taxon>
        <taxon>Saccharomycotina</taxon>
        <taxon>Saccharomycetes</taxon>
        <taxon>Saccharomycetales</taxon>
        <taxon>Saccharomycetaceae</taxon>
        <taxon>Nakaseomyces</taxon>
    </lineage>
</organism>
<feature type="compositionally biased region" description="Basic and acidic residues" evidence="1">
    <location>
        <begin position="391"/>
        <end position="402"/>
    </location>
</feature>
<feature type="region of interest" description="Disordered" evidence="1">
    <location>
        <begin position="439"/>
        <end position="530"/>
    </location>
</feature>
<feature type="region of interest" description="Disordered" evidence="1">
    <location>
        <begin position="589"/>
        <end position="623"/>
    </location>
</feature>
<dbReference type="VEuPathDB" id="FungiDB:GWK60_G09031"/>
<gene>
    <name evidence="2" type="ORF">AO440_001867</name>
</gene>
<feature type="compositionally biased region" description="Basic and acidic residues" evidence="1">
    <location>
        <begin position="150"/>
        <end position="171"/>
    </location>
</feature>
<dbReference type="EMBL" id="LLZZ01000110">
    <property type="protein sequence ID" value="KTB06158.1"/>
    <property type="molecule type" value="Genomic_DNA"/>
</dbReference>
<dbReference type="Proteomes" id="UP000054886">
    <property type="component" value="Unassembled WGS sequence"/>
</dbReference>
<feature type="compositionally biased region" description="Basic and acidic residues" evidence="1">
    <location>
        <begin position="219"/>
        <end position="240"/>
    </location>
</feature>
<feature type="compositionally biased region" description="Basic and acidic residues" evidence="1">
    <location>
        <begin position="285"/>
        <end position="299"/>
    </location>
</feature>
<feature type="compositionally biased region" description="Polar residues" evidence="1">
    <location>
        <begin position="372"/>
        <end position="386"/>
    </location>
</feature>
<comment type="caution">
    <text evidence="2">The sequence shown here is derived from an EMBL/GenBank/DDBJ whole genome shotgun (WGS) entry which is preliminary data.</text>
</comment>
<feature type="region of interest" description="Disordered" evidence="1">
    <location>
        <begin position="20"/>
        <end position="402"/>
    </location>
</feature>
<evidence type="ECO:0000313" key="3">
    <source>
        <dbReference type="Proteomes" id="UP000054886"/>
    </source>
</evidence>
<dbReference type="VEuPathDB" id="FungiDB:CAGL0G09295g"/>
<proteinExistence type="predicted"/>
<feature type="compositionally biased region" description="Basic and acidic residues" evidence="1">
    <location>
        <begin position="496"/>
        <end position="506"/>
    </location>
</feature>
<dbReference type="PRINTS" id="PR02076">
    <property type="entry name" value="PROTEINFYV8"/>
</dbReference>
<reference evidence="2 3" key="1">
    <citation type="submission" date="2015-10" db="EMBL/GenBank/DDBJ databases">
        <title>Draft genomes sequences of Candida glabrata isolates 1A, 1B, 2A, 2B, 3A and 3B.</title>
        <authorList>
            <person name="Haavelsrud O.E."/>
            <person name="Gaustad P."/>
        </authorList>
    </citation>
    <scope>NUCLEOTIDE SEQUENCE [LARGE SCALE GENOMIC DNA]</scope>
    <source>
        <strain evidence="2">910700640</strain>
    </source>
</reference>
<sequence length="767" mass="85643">MDESQVERKKSYRWVSASQATYDGAGWDSSSESETETRSQPKLGKLDESLPSLPKLNYDNTDVSQYKEEDDEDTDNRTEKAGEIGAGTLHSNSEIQNDVIAEDDPVIRQTPDMIDKDTLLTSPTAHKESSPSPNGSRHTFSRRPLPNRAVNEHLDDLMLEISKELTPKPEQEAVFGNHSPRKDIDSDLANGKEDQKLNGSRLGLLNESIDNESDMPSVDETRSKDVDENGEKDREDRFDYYDDDSEFSIDSEIKQTQKASLEELQSEFDSEPQTTNITKSLEGMNLEHDAEEESVKTNRDSNVSDLQKDQREINESNIENSDNDSLELPLTESSSDELESADHGDALSFTESIQYDQSDGDSEPNQGDDASLVSNRVQQNNVNTDAESADDIAKDKMDDHASGMDFEEDEVLNSTLTDGDVHVHKSGYFKKLVAEELGDKKLDDGKSLNNVASTQTASTEDKVASDTEDVQESKADNDDTKNDAHASSNRSSVTSEEWRPDTDALRDGFMQKTGDNPPPGFVRDEKGELVDLTPASMKPRVVSTYSEIESTWNAFPSEDADDLETIRDTKTLYDNSTLYNVPGIMTNNDALPPLPEDASLYRDSNQSDSVGSQDRARAASVTRKVSKEGVNIAQPTSQEINKLSEQNTMPTRDLNKIISSNSTHAIKLENLRDYRNTLDNFDSGLQTWIAYTLKSSSKTDRDFIFQEYKSNSHVREAYANADDLSRKNTVINTVTNVNQNVNHLRKKVLQHSLKPKTLFSSISKKKL</sequence>
<evidence type="ECO:0000256" key="1">
    <source>
        <dbReference type="SAM" id="MobiDB-lite"/>
    </source>
</evidence>
<feature type="compositionally biased region" description="Basic and acidic residues" evidence="1">
    <location>
        <begin position="459"/>
        <end position="484"/>
    </location>
</feature>
<dbReference type="AlphaFoldDB" id="A0A0W0D6E8"/>
<feature type="compositionally biased region" description="Polar residues" evidence="1">
    <location>
        <begin position="119"/>
        <end position="138"/>
    </location>
</feature>
<accession>A0A0W0D6E8</accession>
<name>A0A0W0D6E8_CANGB</name>
<feature type="compositionally biased region" description="Polar residues" evidence="1">
    <location>
        <begin position="447"/>
        <end position="458"/>
    </location>
</feature>
<protein>
    <submittedName>
        <fullName evidence="2">Protein FYV8</fullName>
    </submittedName>
</protein>
<dbReference type="VEuPathDB" id="FungiDB:GVI51_G09163"/>
<dbReference type="VEuPathDB" id="FungiDB:B1J91_G09295g"/>
<feature type="compositionally biased region" description="Polar residues" evidence="1">
    <location>
        <begin position="485"/>
        <end position="495"/>
    </location>
</feature>
<feature type="compositionally biased region" description="Basic and acidic residues" evidence="1">
    <location>
        <begin position="180"/>
        <end position="196"/>
    </location>
</feature>
<evidence type="ECO:0000313" key="2">
    <source>
        <dbReference type="EMBL" id="KTB06158.1"/>
    </source>
</evidence>
<feature type="compositionally biased region" description="Polar residues" evidence="1">
    <location>
        <begin position="602"/>
        <end position="612"/>
    </location>
</feature>
<dbReference type="InterPro" id="IPR026248">
    <property type="entry name" value="Fyv8"/>
</dbReference>
<dbReference type="OrthoDB" id="4081733at2759"/>